<reference evidence="9" key="1">
    <citation type="submission" date="2016-10" db="EMBL/GenBank/DDBJ databases">
        <authorList>
            <person name="Varghese N."/>
            <person name="Submissions S."/>
        </authorList>
    </citation>
    <scope>NUCLEOTIDE SEQUENCE [LARGE SCALE GENOMIC DNA]</scope>
    <source>
        <strain evidence="9">JCM 10271</strain>
    </source>
</reference>
<keyword evidence="5 7" id="KW-0071">Autoinducer synthesis</keyword>
<comment type="similarity">
    <text evidence="7">Belongs to the autoinducer synthase family.</text>
</comment>
<dbReference type="SUPFAM" id="SSF55729">
    <property type="entry name" value="Acyl-CoA N-acyltransferases (Nat)"/>
    <property type="match status" value="1"/>
</dbReference>
<name>A0A1I5XC64_9RHOB</name>
<dbReference type="PANTHER" id="PTHR39322">
    <property type="entry name" value="ACYL-HOMOSERINE-LACTONE SYNTHASE"/>
    <property type="match status" value="1"/>
</dbReference>
<dbReference type="Proteomes" id="UP000243106">
    <property type="component" value="Unassembled WGS sequence"/>
</dbReference>
<dbReference type="InterPro" id="IPR018311">
    <property type="entry name" value="Autoind_synth_CS"/>
</dbReference>
<evidence type="ECO:0000256" key="5">
    <source>
        <dbReference type="ARBA" id="ARBA00022929"/>
    </source>
</evidence>
<protein>
    <recommendedName>
        <fullName evidence="1">acyl-homoserine-lactone synthase</fullName>
        <ecNumber evidence="1">2.3.1.184</ecNumber>
    </recommendedName>
</protein>
<dbReference type="PANTHER" id="PTHR39322:SF1">
    <property type="entry name" value="ISOVALERYL-HOMOSERINE LACTONE SYNTHASE"/>
    <property type="match status" value="1"/>
</dbReference>
<dbReference type="PROSITE" id="PS51187">
    <property type="entry name" value="AUTOINDUCER_SYNTH_2"/>
    <property type="match status" value="1"/>
</dbReference>
<keyword evidence="4" id="KW-0949">S-adenosyl-L-methionine</keyword>
<dbReference type="PROSITE" id="PS00949">
    <property type="entry name" value="AUTOINDUCER_SYNTH_1"/>
    <property type="match status" value="1"/>
</dbReference>
<evidence type="ECO:0000313" key="8">
    <source>
        <dbReference type="EMBL" id="SFQ29247.1"/>
    </source>
</evidence>
<dbReference type="InterPro" id="IPR016181">
    <property type="entry name" value="Acyl_CoA_acyltransferase"/>
</dbReference>
<evidence type="ECO:0000313" key="9">
    <source>
        <dbReference type="Proteomes" id="UP000243106"/>
    </source>
</evidence>
<evidence type="ECO:0000256" key="4">
    <source>
        <dbReference type="ARBA" id="ARBA00022691"/>
    </source>
</evidence>
<evidence type="ECO:0000256" key="3">
    <source>
        <dbReference type="ARBA" id="ARBA00022679"/>
    </source>
</evidence>
<dbReference type="InterPro" id="IPR001690">
    <property type="entry name" value="Autoind_synthase"/>
</dbReference>
<organism evidence="8 9">
    <name type="scientific">Roseivivax halotolerans</name>
    <dbReference type="NCBI Taxonomy" id="93684"/>
    <lineage>
        <taxon>Bacteria</taxon>
        <taxon>Pseudomonadati</taxon>
        <taxon>Pseudomonadota</taxon>
        <taxon>Alphaproteobacteria</taxon>
        <taxon>Rhodobacterales</taxon>
        <taxon>Roseobacteraceae</taxon>
        <taxon>Roseivivax</taxon>
    </lineage>
</organism>
<dbReference type="Gene3D" id="3.40.630.30">
    <property type="match status" value="1"/>
</dbReference>
<comment type="catalytic activity">
    <reaction evidence="6">
        <text>a fatty acyl-[ACP] + S-adenosyl-L-methionine = an N-acyl-L-homoserine lactone + S-methyl-5'-thioadenosine + holo-[ACP] + H(+)</text>
        <dbReference type="Rhea" id="RHEA:10096"/>
        <dbReference type="Rhea" id="RHEA-COMP:9685"/>
        <dbReference type="Rhea" id="RHEA-COMP:14125"/>
        <dbReference type="ChEBI" id="CHEBI:15378"/>
        <dbReference type="ChEBI" id="CHEBI:17509"/>
        <dbReference type="ChEBI" id="CHEBI:55474"/>
        <dbReference type="ChEBI" id="CHEBI:59789"/>
        <dbReference type="ChEBI" id="CHEBI:64479"/>
        <dbReference type="ChEBI" id="CHEBI:138651"/>
        <dbReference type="EC" id="2.3.1.184"/>
    </reaction>
</comment>
<dbReference type="EC" id="2.3.1.184" evidence="1"/>
<keyword evidence="2 7" id="KW-0673">Quorum sensing</keyword>
<proteinExistence type="inferred from homology"/>
<sequence length="246" mass="27843">MSFQERKADIAFPELEPELPSEKKTRNPAFLRNVGSRVLLAQHPRLKTSVISVHNQHLHGELYLEFLRARKRVFIEQKKWDLPFEKDLEFDQYDTPQSRCVIIHEFGEVLGGLRLLPTTARCACYTYMIRDAQRGLLPDIPDYILYEKAPVADHIWEGTRLFVSQDISAERRVGVQTRLMLAMAETAVEAGATHVIGLVPALYQRWVARLGIGALPLGPKMNIDGENTQAAVMHVAAVAKNGKTHH</sequence>
<dbReference type="STRING" id="93684.SAMN05421853_103277"/>
<dbReference type="GO" id="GO:0009372">
    <property type="term" value="P:quorum sensing"/>
    <property type="evidence" value="ECO:0007669"/>
    <property type="project" value="UniProtKB-UniRule"/>
</dbReference>
<keyword evidence="3" id="KW-0808">Transferase</keyword>
<gene>
    <name evidence="8" type="ORF">SAMN05421853_103277</name>
</gene>
<dbReference type="GO" id="GO:0007165">
    <property type="term" value="P:signal transduction"/>
    <property type="evidence" value="ECO:0007669"/>
    <property type="project" value="TreeGrafter"/>
</dbReference>
<accession>A0A1I5XC64</accession>
<evidence type="ECO:0000256" key="1">
    <source>
        <dbReference type="ARBA" id="ARBA00012340"/>
    </source>
</evidence>
<dbReference type="GO" id="GO:0061579">
    <property type="term" value="F:N-acyl homoserine lactone synthase activity"/>
    <property type="evidence" value="ECO:0007669"/>
    <property type="project" value="UniProtKB-EC"/>
</dbReference>
<evidence type="ECO:0000256" key="2">
    <source>
        <dbReference type="ARBA" id="ARBA00022654"/>
    </source>
</evidence>
<evidence type="ECO:0000256" key="7">
    <source>
        <dbReference type="PROSITE-ProRule" id="PRU00533"/>
    </source>
</evidence>
<dbReference type="EMBL" id="FOXV01000003">
    <property type="protein sequence ID" value="SFQ29247.1"/>
    <property type="molecule type" value="Genomic_DNA"/>
</dbReference>
<dbReference type="Pfam" id="PF00765">
    <property type="entry name" value="Autoind_synth"/>
    <property type="match status" value="1"/>
</dbReference>
<dbReference type="AlphaFoldDB" id="A0A1I5XC64"/>
<keyword evidence="9" id="KW-1185">Reference proteome</keyword>
<evidence type="ECO:0000256" key="6">
    <source>
        <dbReference type="ARBA" id="ARBA00048576"/>
    </source>
</evidence>